<evidence type="ECO:0000313" key="3">
    <source>
        <dbReference type="Proteomes" id="UP000620366"/>
    </source>
</evidence>
<sequence>MKRRYRSILLRVALLSFVLYSAVKIIGLQIEIYQKRETVREIEQQIEQQQLRNAALQDMLDEGMSEEMVKKIAREKLGLLGADERIFINVTGD</sequence>
<accession>A0A926HQW2</accession>
<proteinExistence type="predicted"/>
<organism evidence="2 3">
    <name type="scientific">Feifania hominis</name>
    <dbReference type="NCBI Taxonomy" id="2763660"/>
    <lineage>
        <taxon>Bacteria</taxon>
        <taxon>Bacillati</taxon>
        <taxon>Bacillota</taxon>
        <taxon>Clostridia</taxon>
        <taxon>Eubacteriales</taxon>
        <taxon>Feifaniaceae</taxon>
        <taxon>Feifania</taxon>
    </lineage>
</organism>
<keyword evidence="1" id="KW-0175">Coiled coil</keyword>
<feature type="coiled-coil region" evidence="1">
    <location>
        <begin position="32"/>
        <end position="59"/>
    </location>
</feature>
<dbReference type="RefSeq" id="WP_249300666.1">
    <property type="nucleotide sequence ID" value="NZ_JACRSP010000003.1"/>
</dbReference>
<dbReference type="Proteomes" id="UP000620366">
    <property type="component" value="Unassembled WGS sequence"/>
</dbReference>
<evidence type="ECO:0000313" key="2">
    <source>
        <dbReference type="EMBL" id="MBC8536777.1"/>
    </source>
</evidence>
<comment type="caution">
    <text evidence="2">The sequence shown here is derived from an EMBL/GenBank/DDBJ whole genome shotgun (WGS) entry which is preliminary data.</text>
</comment>
<dbReference type="AlphaFoldDB" id="A0A926HQW2"/>
<keyword evidence="3" id="KW-1185">Reference proteome</keyword>
<name>A0A926HQW2_9FIRM</name>
<gene>
    <name evidence="2" type="ORF">H8695_08770</name>
</gene>
<protein>
    <submittedName>
        <fullName evidence="2">Septum formation initiator family protein</fullName>
    </submittedName>
</protein>
<evidence type="ECO:0000256" key="1">
    <source>
        <dbReference type="SAM" id="Coils"/>
    </source>
</evidence>
<dbReference type="Pfam" id="PF04977">
    <property type="entry name" value="DivIC"/>
    <property type="match status" value="1"/>
</dbReference>
<dbReference type="InterPro" id="IPR007060">
    <property type="entry name" value="FtsL/DivIC"/>
</dbReference>
<reference evidence="2" key="1">
    <citation type="submission" date="2020-08" db="EMBL/GenBank/DDBJ databases">
        <title>Genome public.</title>
        <authorList>
            <person name="Liu C."/>
            <person name="Sun Q."/>
        </authorList>
    </citation>
    <scope>NUCLEOTIDE SEQUENCE</scope>
    <source>
        <strain evidence="2">BX7</strain>
    </source>
</reference>
<dbReference type="EMBL" id="JACRSP010000003">
    <property type="protein sequence ID" value="MBC8536777.1"/>
    <property type="molecule type" value="Genomic_DNA"/>
</dbReference>